<dbReference type="AlphaFoldDB" id="A0A7S0KIM7"/>
<organism evidence="3">
    <name type="scientific">Ostreococcus mediterraneus</name>
    <dbReference type="NCBI Taxonomy" id="1486918"/>
    <lineage>
        <taxon>Eukaryota</taxon>
        <taxon>Viridiplantae</taxon>
        <taxon>Chlorophyta</taxon>
        <taxon>Mamiellophyceae</taxon>
        <taxon>Mamiellales</taxon>
        <taxon>Bathycoccaceae</taxon>
        <taxon>Ostreococcus</taxon>
    </lineage>
</organism>
<dbReference type="GO" id="GO:0005856">
    <property type="term" value="C:cytoskeleton"/>
    <property type="evidence" value="ECO:0007669"/>
    <property type="project" value="TreeGrafter"/>
</dbReference>
<evidence type="ECO:0000256" key="1">
    <source>
        <dbReference type="SAM" id="Coils"/>
    </source>
</evidence>
<dbReference type="Gene3D" id="1.10.287.1490">
    <property type="match status" value="1"/>
</dbReference>
<protein>
    <submittedName>
        <fullName evidence="3">Uncharacterized protein</fullName>
    </submittedName>
</protein>
<feature type="coiled-coil region" evidence="1">
    <location>
        <begin position="511"/>
        <end position="580"/>
    </location>
</feature>
<gene>
    <name evidence="3" type="ORF">OMED0929_LOCUS3373</name>
</gene>
<feature type="region of interest" description="Disordered" evidence="2">
    <location>
        <begin position="278"/>
        <end position="324"/>
    </location>
</feature>
<accession>A0A7S0KIM7</accession>
<feature type="coiled-coil region" evidence="1">
    <location>
        <begin position="87"/>
        <end position="160"/>
    </location>
</feature>
<dbReference type="PANTHER" id="PTHR47357">
    <property type="entry name" value="COP1-INTERACTIVE PROTEIN 1"/>
    <property type="match status" value="1"/>
</dbReference>
<feature type="region of interest" description="Disordered" evidence="2">
    <location>
        <begin position="1"/>
        <end position="25"/>
    </location>
</feature>
<proteinExistence type="predicted"/>
<feature type="compositionally biased region" description="Low complexity" evidence="2">
    <location>
        <begin position="284"/>
        <end position="297"/>
    </location>
</feature>
<evidence type="ECO:0000256" key="2">
    <source>
        <dbReference type="SAM" id="MobiDB-lite"/>
    </source>
</evidence>
<reference evidence="3" key="1">
    <citation type="submission" date="2021-01" db="EMBL/GenBank/DDBJ databases">
        <authorList>
            <person name="Corre E."/>
            <person name="Pelletier E."/>
            <person name="Niang G."/>
            <person name="Scheremetjew M."/>
            <person name="Finn R."/>
            <person name="Kale V."/>
            <person name="Holt S."/>
            <person name="Cochrane G."/>
            <person name="Meng A."/>
            <person name="Brown T."/>
            <person name="Cohen L."/>
        </authorList>
    </citation>
    <scope>NUCLEOTIDE SEQUENCE</scope>
    <source>
        <strain evidence="3">Clade-D-RCC2572</strain>
    </source>
</reference>
<dbReference type="EMBL" id="HBEW01004026">
    <property type="protein sequence ID" value="CAD8581518.1"/>
    <property type="molecule type" value="Transcribed_RNA"/>
</dbReference>
<feature type="compositionally biased region" description="Basic and acidic residues" evidence="2">
    <location>
        <begin position="312"/>
        <end position="324"/>
    </location>
</feature>
<feature type="region of interest" description="Disordered" evidence="2">
    <location>
        <begin position="401"/>
        <end position="421"/>
    </location>
</feature>
<dbReference type="PANTHER" id="PTHR47357:SF1">
    <property type="entry name" value="SPINDLE POLE BODY COMPONENT 110"/>
    <property type="match status" value="1"/>
</dbReference>
<keyword evidence="1" id="KW-0175">Coiled coil</keyword>
<evidence type="ECO:0000313" key="3">
    <source>
        <dbReference type="EMBL" id="CAD8581518.1"/>
    </source>
</evidence>
<sequence length="697" mass="78160">MRRLLASTSSKHKKGRRRDDNGGVVASRVTTDGAQDEVLEDVAVVEDADVVTERMRTTTTTTMGVMVSPPSPMQEYPSYSLLTEATNEQFRTEWREAKDALKALERERERVQDELNDARRARDLERDMLKDELVTSAEHLARLKSANKELRGENDKWRVAATDAATYAESLEVTLHGMCDVLSQFSRRCASLGIVEESIASRADDNPGFWIELNDGETCERPRALLRAATDAFAASRADYEKRIAEAQTAAIDERFGEQFQLEMRAQVERAIGHLELERANNDSPASTSAAAHSSGARKLYRTPDVVARPTSDSHHRELEAERREAHERIVALEQEMHTLKETTGAIERELREELDKASSDADSRNIVIHKLEIELRRLEGALQSADDATVQLTRELEDVTRRAKEDAEQERRRSALAARSKDAEIADLSTRVNDSKARVDELNAENKRLNDTLTQQRQLKQKLEDQVAGCEARIEGLLQEIDAMDTASAQASTHVSNAMASASEAHQRAISDMRARFAEAEAYIEALESRESVVEDERNVLKRELDKARAREKELRNHLKDAETRAHELTTEINALLEQESRRSALLRDTEQRIIMSPRRAPPNISSTKKLNVREISDGECSDDDGDEFVVVRTSRARTAPNSPYMIGMSGSPLSARQLRGLQSAHSGANSALALARAELAEARAKRDRNVRKLEI</sequence>
<name>A0A7S0KIM7_9CHLO</name>
<dbReference type="GO" id="GO:0005200">
    <property type="term" value="F:structural constituent of cytoskeleton"/>
    <property type="evidence" value="ECO:0007669"/>
    <property type="project" value="TreeGrafter"/>
</dbReference>